<comment type="caution">
    <text evidence="3">The sequence shown here is derived from an EMBL/GenBank/DDBJ whole genome shotgun (WGS) entry which is preliminary data.</text>
</comment>
<evidence type="ECO:0000313" key="3">
    <source>
        <dbReference type="EMBL" id="KAF5572997.1"/>
    </source>
</evidence>
<feature type="domain" description="Heterokaryon incompatibility" evidence="1">
    <location>
        <begin position="21"/>
        <end position="105"/>
    </location>
</feature>
<dbReference type="PANTHER" id="PTHR10622">
    <property type="entry name" value="HET DOMAIN-CONTAINING PROTEIN"/>
    <property type="match status" value="1"/>
</dbReference>
<accession>A0A8H5KFN9</accession>
<dbReference type="InterPro" id="IPR058525">
    <property type="entry name" value="DUF8212"/>
</dbReference>
<dbReference type="EMBL" id="JAAOAS010000670">
    <property type="protein sequence ID" value="KAF5572997.1"/>
    <property type="molecule type" value="Genomic_DNA"/>
</dbReference>
<feature type="domain" description="DUF8212" evidence="2">
    <location>
        <begin position="222"/>
        <end position="292"/>
    </location>
</feature>
<name>A0A8H5KFN9_9HYPO</name>
<evidence type="ECO:0000313" key="4">
    <source>
        <dbReference type="Proteomes" id="UP000546213"/>
    </source>
</evidence>
<keyword evidence="4" id="KW-1185">Reference proteome</keyword>
<dbReference type="OrthoDB" id="20872at2759"/>
<dbReference type="Proteomes" id="UP000546213">
    <property type="component" value="Unassembled WGS sequence"/>
</dbReference>
<gene>
    <name evidence="3" type="ORF">FPCIR_14131</name>
</gene>
<dbReference type="Pfam" id="PF26640">
    <property type="entry name" value="DUF8212"/>
    <property type="match status" value="1"/>
</dbReference>
<organism evidence="3 4">
    <name type="scientific">Fusarium pseudocircinatum</name>
    <dbReference type="NCBI Taxonomy" id="56676"/>
    <lineage>
        <taxon>Eukaryota</taxon>
        <taxon>Fungi</taxon>
        <taxon>Dikarya</taxon>
        <taxon>Ascomycota</taxon>
        <taxon>Pezizomycotina</taxon>
        <taxon>Sordariomycetes</taxon>
        <taxon>Hypocreomycetidae</taxon>
        <taxon>Hypocreales</taxon>
        <taxon>Nectriaceae</taxon>
        <taxon>Fusarium</taxon>
        <taxon>Fusarium fujikuroi species complex</taxon>
    </lineage>
</organism>
<dbReference type="AlphaFoldDB" id="A0A8H5KFN9"/>
<dbReference type="PANTHER" id="PTHR10622:SF12">
    <property type="entry name" value="HET DOMAIN-CONTAINING PROTEIN"/>
    <property type="match status" value="1"/>
</dbReference>
<dbReference type="InterPro" id="IPR010730">
    <property type="entry name" value="HET"/>
</dbReference>
<protein>
    <submittedName>
        <fullName evidence="3">Beta transducin</fullName>
    </submittedName>
</protein>
<dbReference type="Pfam" id="PF06985">
    <property type="entry name" value="HET"/>
    <property type="match status" value="1"/>
</dbReference>
<reference evidence="3 4" key="1">
    <citation type="submission" date="2020-05" db="EMBL/GenBank/DDBJ databases">
        <title>Identification and distribution of gene clusters putatively required for synthesis of sphingolipid metabolism inhibitors in phylogenetically diverse species of the filamentous fungus Fusarium.</title>
        <authorList>
            <person name="Kim H.-S."/>
            <person name="Busman M."/>
            <person name="Brown D.W."/>
            <person name="Divon H."/>
            <person name="Uhlig S."/>
            <person name="Proctor R.H."/>
        </authorList>
    </citation>
    <scope>NUCLEOTIDE SEQUENCE [LARGE SCALE GENOMIC DNA]</scope>
    <source>
        <strain evidence="3 4">NRRL 36939</strain>
    </source>
</reference>
<evidence type="ECO:0000259" key="2">
    <source>
        <dbReference type="Pfam" id="PF26640"/>
    </source>
</evidence>
<sequence length="550" mass="62261">MWLINTTTIALEVKSISSTPYAILSHTWGDDEVTFEDMMTGQEKGKKGYVKIIHTCRLAKERGIAYAWVDTCCVDKRSSAELAEAINSMFNWYKLSDVCFAHLEDLEIHRGPQDDQISGLSSCRWFTRGWTLQELIASRNLEFYDSAWNYRGTKAGLRGRISGITGIDIVVLEDNAILETIPVAKRMSWAADRETTRVEDLAYCLLGIFGVNMPMLYGEGTKAFGRLQEEIIKETTDLSIFAWRANLCAGKPLREVRQQGFRGILASSPSEFVHCKSLRRISTMRYGHEYSMTNKGLRLETFLGESKNKEYVLNLACEIPDGYGNPKVGVYLTKTADGFVRSRPHELFETHNSLLWAGPRHKIFIRKHVTPYGSTDLARRLEMHIASQFNICPGFKLVSFAAKPADLWDNLRQEFVTDRSEQFTGFLNFQLADTAKTLIYRIYVVCGLAMDPSSGDLKPWMSIYNSTDKERYANIMHCVDGYYSSYGEEYYLHELRDCILVWDNVGGNGRPQEISLPSSDAAHRLHISLGTLQRSPGSSHTITVNVSNIG</sequence>
<evidence type="ECO:0000259" key="1">
    <source>
        <dbReference type="Pfam" id="PF06985"/>
    </source>
</evidence>
<proteinExistence type="predicted"/>